<reference evidence="3" key="1">
    <citation type="submission" date="2016-07" db="EMBL/GenBank/DDBJ databases">
        <authorList>
            <person name="Florea S."/>
            <person name="Webb J.S."/>
            <person name="Jaromczyk J."/>
            <person name="Schardl C.L."/>
        </authorList>
    </citation>
    <scope>NUCLEOTIDE SEQUENCE [LARGE SCALE GENOMIC DNA]</scope>
</reference>
<proteinExistence type="predicted"/>
<dbReference type="Proteomes" id="UP000201968">
    <property type="component" value="Segment"/>
</dbReference>
<keyword evidence="1" id="KW-0378">Hydrolase</keyword>
<gene>
    <name evidence="2" type="primary">51</name>
    <name evidence="2" type="ORF">SEA_NYCEIRAE_51</name>
</gene>
<dbReference type="RefSeq" id="YP_009277969.1">
    <property type="nucleotide sequence ID" value="NC_031004.1"/>
</dbReference>
<accession>A0A1C9EHZ6</accession>
<dbReference type="GO" id="GO:0016787">
    <property type="term" value="F:hydrolase activity"/>
    <property type="evidence" value="ECO:0007669"/>
    <property type="project" value="UniProtKB-KW"/>
</dbReference>
<dbReference type="EMBL" id="KX557282">
    <property type="protein sequence ID" value="AON97414.1"/>
    <property type="molecule type" value="Genomic_DNA"/>
</dbReference>
<name>A0A1C9EHZ6_9CAUD</name>
<evidence type="ECO:0000313" key="3">
    <source>
        <dbReference type="Proteomes" id="UP000201968"/>
    </source>
</evidence>
<sequence>MLERRDRCLIIVGGTWEKQWGMLGAIVDATEGKWAHEWVDYPASYGTPQAYSDSERLGVLAFVKKLTTVWALGYDDIAIVGFSQGAAVVEQGLRRIHQASAPLSNERLALARVRYVALLGNPYRAPGDQVGPDPGGYGVIGPLAPKGVVPIPLASRWHNFALPGDLISSCPPDSLVRLIFPFTRWMSVHTLDRWAAEILAKLSIVWLVRHVPELRDPRQLPRLWGRITRATEAAYYYQTSGIHGRYMTQPLGPKHTNAARFIVQSLEEI</sequence>
<dbReference type="SUPFAM" id="SSF53474">
    <property type="entry name" value="alpha/beta-Hydrolases"/>
    <property type="match status" value="1"/>
</dbReference>
<dbReference type="InterPro" id="IPR000675">
    <property type="entry name" value="Cutinase/axe"/>
</dbReference>
<dbReference type="InterPro" id="IPR029058">
    <property type="entry name" value="AB_hydrolase_fold"/>
</dbReference>
<organism evidence="2 3">
    <name type="scientific">Gordonia phage Nyceirae</name>
    <dbReference type="NCBI Taxonomy" id="1887651"/>
    <lineage>
        <taxon>Viruses</taxon>
        <taxon>Duplodnaviria</taxon>
        <taxon>Heunggongvirae</taxon>
        <taxon>Uroviricota</taxon>
        <taxon>Caudoviricetes</taxon>
        <taxon>Nyceiraevirus</taxon>
        <taxon>Nyceiraevirus nyceirae</taxon>
    </lineage>
</organism>
<protein>
    <submittedName>
        <fullName evidence="2">Lysin B</fullName>
    </submittedName>
</protein>
<dbReference type="OrthoDB" id="7052at10239"/>
<dbReference type="KEGG" id="vg:29078416"/>
<dbReference type="SMART" id="SM01110">
    <property type="entry name" value="Cutinase"/>
    <property type="match status" value="1"/>
</dbReference>
<evidence type="ECO:0000313" key="2">
    <source>
        <dbReference type="EMBL" id="AON97414.1"/>
    </source>
</evidence>
<dbReference type="GeneID" id="29078416"/>
<dbReference type="Gene3D" id="3.40.50.1820">
    <property type="entry name" value="alpha/beta hydrolase"/>
    <property type="match status" value="1"/>
</dbReference>
<keyword evidence="3" id="KW-1185">Reference proteome</keyword>
<evidence type="ECO:0000256" key="1">
    <source>
        <dbReference type="ARBA" id="ARBA00022801"/>
    </source>
</evidence>